<dbReference type="InterPro" id="IPR010496">
    <property type="entry name" value="AL/BT2_dom"/>
</dbReference>
<dbReference type="InterPro" id="IPR000719">
    <property type="entry name" value="Prot_kinase_dom"/>
</dbReference>
<dbReference type="Gene3D" id="3.30.200.20">
    <property type="entry name" value="Phosphorylase Kinase, domain 1"/>
    <property type="match status" value="1"/>
</dbReference>
<dbReference type="GO" id="GO:0005524">
    <property type="term" value="F:ATP binding"/>
    <property type="evidence" value="ECO:0007669"/>
    <property type="project" value="UniProtKB-UniRule"/>
</dbReference>
<keyword evidence="2" id="KW-0723">Serine/threonine-protein kinase</keyword>
<evidence type="ECO:0000256" key="7">
    <source>
        <dbReference type="PROSITE-ProRule" id="PRU10141"/>
    </source>
</evidence>
<feature type="region of interest" description="Disordered" evidence="8">
    <location>
        <begin position="406"/>
        <end position="438"/>
    </location>
</feature>
<dbReference type="PROSITE" id="PS50011">
    <property type="entry name" value="PROTEIN_KINASE_DOM"/>
    <property type="match status" value="1"/>
</dbReference>
<keyword evidence="9" id="KW-0812">Transmembrane</keyword>
<dbReference type="EC" id="2.7.11.1" evidence="1"/>
<keyword evidence="4 7" id="KW-0547">Nucleotide-binding</keyword>
<proteinExistence type="predicted"/>
<evidence type="ECO:0000256" key="4">
    <source>
        <dbReference type="ARBA" id="ARBA00022741"/>
    </source>
</evidence>
<comment type="caution">
    <text evidence="11">The sequence shown here is derived from an EMBL/GenBank/DDBJ whole genome shotgun (WGS) entry which is preliminary data.</text>
</comment>
<protein>
    <recommendedName>
        <fullName evidence="1">non-specific serine/threonine protein kinase</fullName>
        <ecNumber evidence="1">2.7.11.1</ecNumber>
    </recommendedName>
</protein>
<feature type="compositionally biased region" description="Pro residues" evidence="8">
    <location>
        <begin position="323"/>
        <end position="335"/>
    </location>
</feature>
<evidence type="ECO:0000256" key="6">
    <source>
        <dbReference type="ARBA" id="ARBA00022840"/>
    </source>
</evidence>
<dbReference type="Pfam" id="PF00069">
    <property type="entry name" value="Pkinase"/>
    <property type="match status" value="1"/>
</dbReference>
<dbReference type="GO" id="GO:0004674">
    <property type="term" value="F:protein serine/threonine kinase activity"/>
    <property type="evidence" value="ECO:0007669"/>
    <property type="project" value="UniProtKB-KW"/>
</dbReference>
<keyword evidence="12" id="KW-1185">Reference proteome</keyword>
<feature type="transmembrane region" description="Helical" evidence="9">
    <location>
        <begin position="379"/>
        <end position="401"/>
    </location>
</feature>
<evidence type="ECO:0000256" key="8">
    <source>
        <dbReference type="SAM" id="MobiDB-lite"/>
    </source>
</evidence>
<sequence>MAGLEGKTLERYEIRRLIGKGGMADVYEGYDLAVERTVAIKVFKREDEELLRRFIREARLMASLKHEHLVPIYDTGSGEIDGLTWYYIVMPFMEGGTLRARIRQGPLPLSEACRSLREIAAALDYIHRQGIIHRDIKSSNVLLDADGHCYLSDFGIARTTSDATQLTSTGNVLGTVEYVAPELFEGDNRANVRSDLYSLGVLLFEMVTGRLPFTAENPIAVVTMHISKPPPPPHLYAAHVSPAVEQVILKGLEKRPELRYSSASELAEAFCQAVASSSRALARGATAQQYQGWTQASTYSAGTPGTGAPQPLVLRSMGSIGTPTPPQPTSYPPPGQTNAAATVPPPLGAGYPDYGQQQHYRQYEQYGAQPGTASTRRGLFIASLALVLLLAISIPLALAFFSSPHQGTNGSPTVSSGQASGQQQTPTATPNLTATAQAQATATAEAQVQATRTAVAGATATAQAQATATAAVWQTATAGRLVYSDALTNADNPATRQANWDRSGHCLFGGDGYHVVQAVSLTTTQRICHEANYSYGNIALSVQMKILSGASGGVFIRLHPNLFSLSSGYLFEVDSQGRYRIARFDGGIEQPFADWASSPALQSGAGVANTLQIIANGSSLSFYANNVYLTTVSDNSYTDGNIGFLGTAGDNDANVVYSNLAIYALS</sequence>
<evidence type="ECO:0000256" key="5">
    <source>
        <dbReference type="ARBA" id="ARBA00022777"/>
    </source>
</evidence>
<dbReference type="InterPro" id="IPR011009">
    <property type="entry name" value="Kinase-like_dom_sf"/>
</dbReference>
<keyword evidence="6 7" id="KW-0067">ATP-binding</keyword>
<reference evidence="11 12" key="1">
    <citation type="submission" date="2016-08" db="EMBL/GenBank/DDBJ databases">
        <title>Analysis of Carbohydrate Active Enzymes in Thermogemmatispora T81 Reveals Carbohydrate Degradation Ability.</title>
        <authorList>
            <person name="Tomazini A."/>
            <person name="Lal S."/>
            <person name="Stott M."/>
            <person name="Henrissat B."/>
            <person name="Polikarpov I."/>
            <person name="Sparling R."/>
            <person name="Levin D.B."/>
        </authorList>
    </citation>
    <scope>NUCLEOTIDE SEQUENCE [LARGE SCALE GENOMIC DNA]</scope>
    <source>
        <strain evidence="11 12">T81</strain>
    </source>
</reference>
<keyword evidence="9" id="KW-1133">Transmembrane helix</keyword>
<organism evidence="11 12">
    <name type="scientific">Thermogemmatispora tikiterensis</name>
    <dbReference type="NCBI Taxonomy" id="1825093"/>
    <lineage>
        <taxon>Bacteria</taxon>
        <taxon>Bacillati</taxon>
        <taxon>Chloroflexota</taxon>
        <taxon>Ktedonobacteria</taxon>
        <taxon>Thermogemmatisporales</taxon>
        <taxon>Thermogemmatisporaceae</taxon>
        <taxon>Thermogemmatispora</taxon>
    </lineage>
</organism>
<evidence type="ECO:0000256" key="1">
    <source>
        <dbReference type="ARBA" id="ARBA00012513"/>
    </source>
</evidence>
<dbReference type="CDD" id="cd14014">
    <property type="entry name" value="STKc_PknB_like"/>
    <property type="match status" value="1"/>
</dbReference>
<accession>A0A328VFD5</accession>
<dbReference type="Gene3D" id="2.60.120.560">
    <property type="entry name" value="Exo-inulinase, domain 1"/>
    <property type="match status" value="1"/>
</dbReference>
<dbReference type="PANTHER" id="PTHR43289:SF6">
    <property type="entry name" value="SERINE_THREONINE-PROTEIN KINASE NEKL-3"/>
    <property type="match status" value="1"/>
</dbReference>
<feature type="domain" description="Protein kinase" evidence="10">
    <location>
        <begin position="12"/>
        <end position="271"/>
    </location>
</feature>
<dbReference type="Gene3D" id="1.10.510.10">
    <property type="entry name" value="Transferase(Phosphotransferase) domain 1"/>
    <property type="match status" value="1"/>
</dbReference>
<keyword evidence="5" id="KW-0418">Kinase</keyword>
<feature type="binding site" evidence="7">
    <location>
        <position position="41"/>
    </location>
    <ligand>
        <name>ATP</name>
        <dbReference type="ChEBI" id="CHEBI:30616"/>
    </ligand>
</feature>
<dbReference type="Proteomes" id="UP000248706">
    <property type="component" value="Unassembled WGS sequence"/>
</dbReference>
<dbReference type="GO" id="GO:0016787">
    <property type="term" value="F:hydrolase activity"/>
    <property type="evidence" value="ECO:0007669"/>
    <property type="project" value="InterPro"/>
</dbReference>
<dbReference type="SMART" id="SM00220">
    <property type="entry name" value="S_TKc"/>
    <property type="match status" value="1"/>
</dbReference>
<feature type="region of interest" description="Disordered" evidence="8">
    <location>
        <begin position="298"/>
        <end position="354"/>
    </location>
</feature>
<evidence type="ECO:0000256" key="3">
    <source>
        <dbReference type="ARBA" id="ARBA00022679"/>
    </source>
</evidence>
<dbReference type="Pfam" id="PF06439">
    <property type="entry name" value="3keto-disac_hyd"/>
    <property type="match status" value="1"/>
</dbReference>
<feature type="compositionally biased region" description="Low complexity" evidence="8">
    <location>
        <begin position="422"/>
        <end position="438"/>
    </location>
</feature>
<dbReference type="RefSeq" id="WP_189361566.1">
    <property type="nucleotide sequence ID" value="NZ_MCIF01000002.1"/>
</dbReference>
<dbReference type="AlphaFoldDB" id="A0A328VFD5"/>
<dbReference type="PROSITE" id="PS00108">
    <property type="entry name" value="PROTEIN_KINASE_ST"/>
    <property type="match status" value="1"/>
</dbReference>
<dbReference type="SUPFAM" id="SSF56112">
    <property type="entry name" value="Protein kinase-like (PK-like)"/>
    <property type="match status" value="1"/>
</dbReference>
<dbReference type="PANTHER" id="PTHR43289">
    <property type="entry name" value="MITOGEN-ACTIVATED PROTEIN KINASE KINASE KINASE 20-RELATED"/>
    <property type="match status" value="1"/>
</dbReference>
<evidence type="ECO:0000313" key="12">
    <source>
        <dbReference type="Proteomes" id="UP000248706"/>
    </source>
</evidence>
<keyword evidence="9" id="KW-0472">Membrane</keyword>
<dbReference type="InterPro" id="IPR008271">
    <property type="entry name" value="Ser/Thr_kinase_AS"/>
</dbReference>
<evidence type="ECO:0000259" key="10">
    <source>
        <dbReference type="PROSITE" id="PS50011"/>
    </source>
</evidence>
<name>A0A328VFD5_9CHLR</name>
<evidence type="ECO:0000313" key="11">
    <source>
        <dbReference type="EMBL" id="RAQ95619.1"/>
    </source>
</evidence>
<dbReference type="EMBL" id="MCIF01000002">
    <property type="protein sequence ID" value="RAQ95619.1"/>
    <property type="molecule type" value="Genomic_DNA"/>
</dbReference>
<dbReference type="InterPro" id="IPR017441">
    <property type="entry name" value="Protein_kinase_ATP_BS"/>
</dbReference>
<keyword evidence="3" id="KW-0808">Transferase</keyword>
<dbReference type="PROSITE" id="PS00107">
    <property type="entry name" value="PROTEIN_KINASE_ATP"/>
    <property type="match status" value="1"/>
</dbReference>
<feature type="compositionally biased region" description="Polar residues" evidence="8">
    <location>
        <begin position="406"/>
        <end position="421"/>
    </location>
</feature>
<evidence type="ECO:0000256" key="2">
    <source>
        <dbReference type="ARBA" id="ARBA00022527"/>
    </source>
</evidence>
<gene>
    <name evidence="11" type="ORF">A4R35_08745</name>
</gene>
<dbReference type="FunFam" id="1.10.510.10:FF:000021">
    <property type="entry name" value="Serine/threonine protein kinase"/>
    <property type="match status" value="1"/>
</dbReference>
<evidence type="ECO:0000256" key="9">
    <source>
        <dbReference type="SAM" id="Phobius"/>
    </source>
</evidence>